<organism evidence="15 16">
    <name type="scientific">Kaustia mangrovi</name>
    <dbReference type="NCBI Taxonomy" id="2593653"/>
    <lineage>
        <taxon>Bacteria</taxon>
        <taxon>Pseudomonadati</taxon>
        <taxon>Pseudomonadota</taxon>
        <taxon>Alphaproteobacteria</taxon>
        <taxon>Hyphomicrobiales</taxon>
        <taxon>Parvibaculaceae</taxon>
        <taxon>Kaustia</taxon>
    </lineage>
</organism>
<dbReference type="AlphaFoldDB" id="A0A7S8C1Y9"/>
<evidence type="ECO:0000313" key="16">
    <source>
        <dbReference type="Proteomes" id="UP000593594"/>
    </source>
</evidence>
<comment type="similarity">
    <text evidence="3">Belongs to the HAD-like hydrolase superfamily. SerB family.</text>
</comment>
<comment type="pathway">
    <text evidence="2">Amino-acid biosynthesis; L-serine biosynthesis; L-serine from 3-phospho-D-glycerate: step 3/3.</text>
</comment>
<dbReference type="KEGG" id="kmn:HW532_03490"/>
<keyword evidence="10" id="KW-0718">Serine biosynthesis</keyword>
<dbReference type="NCBIfam" id="TIGR01488">
    <property type="entry name" value="HAD-SF-IB"/>
    <property type="match status" value="1"/>
</dbReference>
<name>A0A7S8C1Y9_9HYPH</name>
<sequence length="360" mass="38297">MESALTTVPPSRSARRIASADLPLAVGPAIRMACRIVLCACLPICPACCLRWCAHPLCRIVRVMDTDLILIAKPSSQALEKTLVEEVSTAIGAHQPNWLAEGEACEWPLPGLAPGDHGELETIARGIVGDRPVDVAVVPTPKRRKRLLIADMDSTIIGQECIDELAAAGGVGDEVKAVTERAMRGELEFEDALRGRVAKLAGLPAGIIDELIANAITVNDGAACLVETMKSFGAMTALVSGGFVQFARHVAGQTGFEHVQANSLVIENETLKGTVEEPILGRDAKLKALRSLCETHGLELDEAIAVGDGANDLAMIEAAGIGVAYHAKPALREAADVRIDHGDLTALLYIQGYPRRDFRR</sequence>
<evidence type="ECO:0000256" key="8">
    <source>
        <dbReference type="ARBA" id="ARBA00022801"/>
    </source>
</evidence>
<comment type="catalytic activity">
    <reaction evidence="12">
        <text>O-phospho-L-serine + H2O = L-serine + phosphate</text>
        <dbReference type="Rhea" id="RHEA:21208"/>
        <dbReference type="ChEBI" id="CHEBI:15377"/>
        <dbReference type="ChEBI" id="CHEBI:33384"/>
        <dbReference type="ChEBI" id="CHEBI:43474"/>
        <dbReference type="ChEBI" id="CHEBI:57524"/>
        <dbReference type="EC" id="3.1.3.3"/>
    </reaction>
</comment>
<keyword evidence="6" id="KW-0028">Amino-acid biosynthesis</keyword>
<dbReference type="SFLD" id="SFLDG01136">
    <property type="entry name" value="C1.6:_Phosphoserine_Phosphatas"/>
    <property type="match status" value="1"/>
</dbReference>
<protein>
    <recommendedName>
        <fullName evidence="5">Phosphoserine phosphatase</fullName>
        <ecNumber evidence="4">3.1.3.3</ecNumber>
    </recommendedName>
    <alternativeName>
        <fullName evidence="11">O-phosphoserine phosphohydrolase</fullName>
    </alternativeName>
</protein>
<evidence type="ECO:0000256" key="2">
    <source>
        <dbReference type="ARBA" id="ARBA00005135"/>
    </source>
</evidence>
<evidence type="ECO:0000256" key="13">
    <source>
        <dbReference type="ARBA" id="ARBA00048523"/>
    </source>
</evidence>
<dbReference type="InterPro" id="IPR036412">
    <property type="entry name" value="HAD-like_sf"/>
</dbReference>
<keyword evidence="8 15" id="KW-0378">Hydrolase</keyword>
<dbReference type="PANTHER" id="PTHR43344">
    <property type="entry name" value="PHOSPHOSERINE PHOSPHATASE"/>
    <property type="match status" value="1"/>
</dbReference>
<keyword evidence="9" id="KW-0460">Magnesium</keyword>
<dbReference type="GO" id="GO:0036424">
    <property type="term" value="F:L-phosphoserine phosphatase activity"/>
    <property type="evidence" value="ECO:0007669"/>
    <property type="project" value="InterPro"/>
</dbReference>
<evidence type="ECO:0000256" key="11">
    <source>
        <dbReference type="ARBA" id="ARBA00031693"/>
    </source>
</evidence>
<reference evidence="15 16" key="1">
    <citation type="submission" date="2020-06" db="EMBL/GenBank/DDBJ databases">
        <title>Genome sequence of 2 isolates from Red Sea Mangroves.</title>
        <authorList>
            <person name="Sefrji F."/>
            <person name="Michoud G."/>
            <person name="Merlino G."/>
            <person name="Daffonchio D."/>
        </authorList>
    </citation>
    <scope>NUCLEOTIDE SEQUENCE [LARGE SCALE GENOMIC DNA]</scope>
    <source>
        <strain evidence="15 16">R1DC25</strain>
    </source>
</reference>
<evidence type="ECO:0000256" key="10">
    <source>
        <dbReference type="ARBA" id="ARBA00023299"/>
    </source>
</evidence>
<dbReference type="PANTHER" id="PTHR43344:SF2">
    <property type="entry name" value="PHOSPHOSERINE PHOSPHATASE"/>
    <property type="match status" value="1"/>
</dbReference>
<evidence type="ECO:0000256" key="9">
    <source>
        <dbReference type="ARBA" id="ARBA00022842"/>
    </source>
</evidence>
<dbReference type="GO" id="GO:0000287">
    <property type="term" value="F:magnesium ion binding"/>
    <property type="evidence" value="ECO:0007669"/>
    <property type="project" value="TreeGrafter"/>
</dbReference>
<dbReference type="Pfam" id="PF12710">
    <property type="entry name" value="HAD"/>
    <property type="match status" value="1"/>
</dbReference>
<feature type="active site" description="Nucleophile" evidence="14">
    <location>
        <position position="151"/>
    </location>
</feature>
<evidence type="ECO:0000256" key="3">
    <source>
        <dbReference type="ARBA" id="ARBA00009184"/>
    </source>
</evidence>
<feature type="active site" description="Proton donor" evidence="14">
    <location>
        <position position="153"/>
    </location>
</feature>
<dbReference type="Proteomes" id="UP000593594">
    <property type="component" value="Chromosome"/>
</dbReference>
<dbReference type="NCBIfam" id="TIGR00338">
    <property type="entry name" value="serB"/>
    <property type="match status" value="1"/>
</dbReference>
<evidence type="ECO:0000256" key="12">
    <source>
        <dbReference type="ARBA" id="ARBA00048138"/>
    </source>
</evidence>
<dbReference type="InterPro" id="IPR023214">
    <property type="entry name" value="HAD_sf"/>
</dbReference>
<dbReference type="Gene3D" id="3.40.50.1000">
    <property type="entry name" value="HAD superfamily/HAD-like"/>
    <property type="match status" value="1"/>
</dbReference>
<evidence type="ECO:0000256" key="6">
    <source>
        <dbReference type="ARBA" id="ARBA00022605"/>
    </source>
</evidence>
<gene>
    <name evidence="15" type="primary">serB</name>
    <name evidence="15" type="ORF">HW532_03490</name>
</gene>
<keyword evidence="16" id="KW-1185">Reference proteome</keyword>
<dbReference type="EMBL" id="CP058214">
    <property type="protein sequence ID" value="QPC41861.1"/>
    <property type="molecule type" value="Genomic_DNA"/>
</dbReference>
<dbReference type="SFLD" id="SFLDG01137">
    <property type="entry name" value="C1.6.1:_Phosphoserine_Phosphat"/>
    <property type="match status" value="1"/>
</dbReference>
<dbReference type="SFLD" id="SFLDF00029">
    <property type="entry name" value="phosphoserine_phosphatase"/>
    <property type="match status" value="1"/>
</dbReference>
<comment type="catalytic activity">
    <reaction evidence="13">
        <text>O-phospho-D-serine + H2O = D-serine + phosphate</text>
        <dbReference type="Rhea" id="RHEA:24873"/>
        <dbReference type="ChEBI" id="CHEBI:15377"/>
        <dbReference type="ChEBI" id="CHEBI:35247"/>
        <dbReference type="ChEBI" id="CHEBI:43474"/>
        <dbReference type="ChEBI" id="CHEBI:58680"/>
        <dbReference type="EC" id="3.1.3.3"/>
    </reaction>
</comment>
<evidence type="ECO:0000313" key="15">
    <source>
        <dbReference type="EMBL" id="QPC41861.1"/>
    </source>
</evidence>
<accession>A0A7S8C1Y9</accession>
<comment type="cofactor">
    <cofactor evidence="1">
        <name>Mg(2+)</name>
        <dbReference type="ChEBI" id="CHEBI:18420"/>
    </cofactor>
</comment>
<dbReference type="EC" id="3.1.3.3" evidence="4"/>
<evidence type="ECO:0000256" key="7">
    <source>
        <dbReference type="ARBA" id="ARBA00022723"/>
    </source>
</evidence>
<dbReference type="GO" id="GO:0006564">
    <property type="term" value="P:L-serine biosynthetic process"/>
    <property type="evidence" value="ECO:0007669"/>
    <property type="project" value="UniProtKB-KW"/>
</dbReference>
<dbReference type="SUPFAM" id="SSF56784">
    <property type="entry name" value="HAD-like"/>
    <property type="match status" value="1"/>
</dbReference>
<evidence type="ECO:0000256" key="1">
    <source>
        <dbReference type="ARBA" id="ARBA00001946"/>
    </source>
</evidence>
<dbReference type="InterPro" id="IPR050582">
    <property type="entry name" value="HAD-like_SerB"/>
</dbReference>
<dbReference type="UniPathway" id="UPA00135">
    <property type="reaction ID" value="UER00198"/>
</dbReference>
<proteinExistence type="inferred from homology"/>
<dbReference type="GO" id="GO:0005737">
    <property type="term" value="C:cytoplasm"/>
    <property type="evidence" value="ECO:0007669"/>
    <property type="project" value="TreeGrafter"/>
</dbReference>
<dbReference type="SFLD" id="SFLDS00003">
    <property type="entry name" value="Haloacid_Dehalogenase"/>
    <property type="match status" value="1"/>
</dbReference>
<keyword evidence="7" id="KW-0479">Metal-binding</keyword>
<evidence type="ECO:0000256" key="4">
    <source>
        <dbReference type="ARBA" id="ARBA00012640"/>
    </source>
</evidence>
<evidence type="ECO:0000256" key="5">
    <source>
        <dbReference type="ARBA" id="ARBA00015196"/>
    </source>
</evidence>
<evidence type="ECO:0000256" key="14">
    <source>
        <dbReference type="PIRSR" id="PIRSR604469-1"/>
    </source>
</evidence>
<dbReference type="InterPro" id="IPR004469">
    <property type="entry name" value="PSP"/>
</dbReference>